<organism evidence="8 9">
    <name type="scientific">Chitinophaga niabensis</name>
    <dbReference type="NCBI Taxonomy" id="536979"/>
    <lineage>
        <taxon>Bacteria</taxon>
        <taxon>Pseudomonadati</taxon>
        <taxon>Bacteroidota</taxon>
        <taxon>Chitinophagia</taxon>
        <taxon>Chitinophagales</taxon>
        <taxon>Chitinophagaceae</taxon>
        <taxon>Chitinophaga</taxon>
    </lineage>
</organism>
<feature type="domain" description="SusD-like N-terminal" evidence="7">
    <location>
        <begin position="25"/>
        <end position="228"/>
    </location>
</feature>
<proteinExistence type="inferred from homology"/>
<keyword evidence="4" id="KW-0472">Membrane</keyword>
<evidence type="ECO:0000259" key="6">
    <source>
        <dbReference type="Pfam" id="PF07980"/>
    </source>
</evidence>
<dbReference type="OrthoDB" id="1035036at2"/>
<evidence type="ECO:0000256" key="1">
    <source>
        <dbReference type="ARBA" id="ARBA00004442"/>
    </source>
</evidence>
<reference evidence="9" key="1">
    <citation type="submission" date="2016-11" db="EMBL/GenBank/DDBJ databases">
        <authorList>
            <person name="Varghese N."/>
            <person name="Submissions S."/>
        </authorList>
    </citation>
    <scope>NUCLEOTIDE SEQUENCE [LARGE SCALE GENOMIC DNA]</scope>
    <source>
        <strain evidence="9">DSM 24787</strain>
    </source>
</reference>
<dbReference type="SUPFAM" id="SSF48452">
    <property type="entry name" value="TPR-like"/>
    <property type="match status" value="1"/>
</dbReference>
<keyword evidence="9" id="KW-1185">Reference proteome</keyword>
<dbReference type="Pfam" id="PF07980">
    <property type="entry name" value="SusD_RagB"/>
    <property type="match status" value="1"/>
</dbReference>
<dbReference type="STRING" id="536979.SAMN04488055_5089"/>
<keyword evidence="3" id="KW-0732">Signal</keyword>
<evidence type="ECO:0000259" key="7">
    <source>
        <dbReference type="Pfam" id="PF14322"/>
    </source>
</evidence>
<protein>
    <submittedName>
        <fullName evidence="8">Starch-binding associating with outer membrane</fullName>
    </submittedName>
</protein>
<keyword evidence="5" id="KW-0998">Cell outer membrane</keyword>
<evidence type="ECO:0000256" key="2">
    <source>
        <dbReference type="ARBA" id="ARBA00006275"/>
    </source>
</evidence>
<name>A0A1N6K544_9BACT</name>
<dbReference type="Pfam" id="PF14322">
    <property type="entry name" value="SusD-like_3"/>
    <property type="match status" value="1"/>
</dbReference>
<evidence type="ECO:0000256" key="5">
    <source>
        <dbReference type="ARBA" id="ARBA00023237"/>
    </source>
</evidence>
<dbReference type="GO" id="GO:0009279">
    <property type="term" value="C:cell outer membrane"/>
    <property type="evidence" value="ECO:0007669"/>
    <property type="project" value="UniProtKB-SubCell"/>
</dbReference>
<sequence length="524" mass="59458">MKRVKISVLLFVGLVMALTNLKCNKYLEEQPVSSITPETFWRDQNDAKAWMAGIYNQLQSTLNTNWFDWGEVRSDNVKTAGTGNAQTKLLNNILSANDADINGVTRWTALYTTISLCNYGIKYFPGMIDKNLDQGVVRYKDNLGQCYGLRALMYFYGLRVWGRVPIITEPIESLTQETEFARSDIDAVKKQILDDIAKALETIGSNTSGPSRYYMQKAAVYALQTDVYMWFQDYDNALIAAEKAILESKCTWVTTPLQWKNIFLNPETSTETIFNIYWDDTERGGGVGICQKLGSGSNTNQYMITPKIFQELRDRTDVNGIPIDGRFWTCFDTIKFFSATVYSLAVAEFGKYYPWASGQAGPFVFESNAMCKAKIPVYRFADVQLLKAEALTHKGRYQEALNILNQIRSRCGYPVQAQLADFTGDVMKGIERAILKERQYEFLGEGKRWFDLCRIDKMYDFSNNGYAYLRETMNPILSARVGATPFDNTASVPNGMGRILYPINSDAFNANSKLRGDQNPPYDE</sequence>
<evidence type="ECO:0000313" key="8">
    <source>
        <dbReference type="EMBL" id="SIO51651.1"/>
    </source>
</evidence>
<accession>A0A1N6K544</accession>
<dbReference type="Gene3D" id="1.25.40.390">
    <property type="match status" value="1"/>
</dbReference>
<evidence type="ECO:0000256" key="3">
    <source>
        <dbReference type="ARBA" id="ARBA00022729"/>
    </source>
</evidence>
<dbReference type="RefSeq" id="WP_074242357.1">
    <property type="nucleotide sequence ID" value="NZ_FSRA01000002.1"/>
</dbReference>
<evidence type="ECO:0000256" key="4">
    <source>
        <dbReference type="ARBA" id="ARBA00023136"/>
    </source>
</evidence>
<evidence type="ECO:0000313" key="9">
    <source>
        <dbReference type="Proteomes" id="UP000185003"/>
    </source>
</evidence>
<gene>
    <name evidence="8" type="ORF">SAMN04488055_5089</name>
</gene>
<comment type="similarity">
    <text evidence="2">Belongs to the SusD family.</text>
</comment>
<dbReference type="InterPro" id="IPR011990">
    <property type="entry name" value="TPR-like_helical_dom_sf"/>
</dbReference>
<dbReference type="Proteomes" id="UP000185003">
    <property type="component" value="Unassembled WGS sequence"/>
</dbReference>
<dbReference type="AlphaFoldDB" id="A0A1N6K544"/>
<dbReference type="InterPro" id="IPR033985">
    <property type="entry name" value="SusD-like_N"/>
</dbReference>
<dbReference type="EMBL" id="FSRA01000002">
    <property type="protein sequence ID" value="SIO51651.1"/>
    <property type="molecule type" value="Genomic_DNA"/>
</dbReference>
<feature type="domain" description="RagB/SusD" evidence="6">
    <location>
        <begin position="372"/>
        <end position="522"/>
    </location>
</feature>
<comment type="subcellular location">
    <subcellularLocation>
        <location evidence="1">Cell outer membrane</location>
    </subcellularLocation>
</comment>
<dbReference type="InterPro" id="IPR012944">
    <property type="entry name" value="SusD_RagB_dom"/>
</dbReference>